<evidence type="ECO:0000313" key="3">
    <source>
        <dbReference type="Proteomes" id="UP000292781"/>
    </source>
</evidence>
<dbReference type="CDD" id="cd04333">
    <property type="entry name" value="ProX_deacylase"/>
    <property type="match status" value="1"/>
</dbReference>
<dbReference type="RefSeq" id="WP_131309756.1">
    <property type="nucleotide sequence ID" value="NZ_SJFN01000015.1"/>
</dbReference>
<dbReference type="Pfam" id="PF04073">
    <property type="entry name" value="tRNA_edit"/>
    <property type="match status" value="1"/>
</dbReference>
<protein>
    <submittedName>
        <fullName evidence="2">YbaK/EbsC family protein</fullName>
    </submittedName>
</protein>
<keyword evidence="3" id="KW-1185">Reference proteome</keyword>
<dbReference type="GO" id="GO:0002161">
    <property type="term" value="F:aminoacyl-tRNA deacylase activity"/>
    <property type="evidence" value="ECO:0007669"/>
    <property type="project" value="InterPro"/>
</dbReference>
<evidence type="ECO:0000313" key="2">
    <source>
        <dbReference type="EMBL" id="TBW37418.1"/>
    </source>
</evidence>
<proteinExistence type="predicted"/>
<dbReference type="OrthoDB" id="9798760at2"/>
<sequence length="158" mass="15991">MPDLPESSARVAAAARALGLDVEVIERTASARTAEEAAAACGCAVAQIVKSLVFRGRTSNSPYLLLVSGANRVDEKAVAASIGEALKRTDAEDVRALTGYAIGGVPPLGHANPLTVFMDRDLLAHDVVWAAGGTPFTVFAVAPAALAAAVGARVVAVG</sequence>
<dbReference type="Proteomes" id="UP000292781">
    <property type="component" value="Unassembled WGS sequence"/>
</dbReference>
<accession>A0A4Q9VP08</accession>
<feature type="domain" description="YbaK/aminoacyl-tRNA synthetase-associated" evidence="1">
    <location>
        <begin position="29"/>
        <end position="147"/>
    </location>
</feature>
<evidence type="ECO:0000259" key="1">
    <source>
        <dbReference type="Pfam" id="PF04073"/>
    </source>
</evidence>
<name>A0A4Q9VP08_9HYPH</name>
<dbReference type="Gene3D" id="3.90.960.10">
    <property type="entry name" value="YbaK/aminoacyl-tRNA synthetase-associated domain"/>
    <property type="match status" value="1"/>
</dbReference>
<dbReference type="InterPro" id="IPR036754">
    <property type="entry name" value="YbaK/aa-tRNA-synt-asso_dom_sf"/>
</dbReference>
<comment type="caution">
    <text evidence="2">The sequence shown here is derived from an EMBL/GenBank/DDBJ whole genome shotgun (WGS) entry which is preliminary data.</text>
</comment>
<dbReference type="PANTHER" id="PTHR30411">
    <property type="entry name" value="CYTOPLASMIC PROTEIN"/>
    <property type="match status" value="1"/>
</dbReference>
<dbReference type="PANTHER" id="PTHR30411:SF1">
    <property type="entry name" value="CYTOPLASMIC PROTEIN"/>
    <property type="match status" value="1"/>
</dbReference>
<dbReference type="EMBL" id="SJFN01000015">
    <property type="protein sequence ID" value="TBW37418.1"/>
    <property type="molecule type" value="Genomic_DNA"/>
</dbReference>
<dbReference type="SUPFAM" id="SSF55826">
    <property type="entry name" value="YbaK/ProRS associated domain"/>
    <property type="match status" value="1"/>
</dbReference>
<dbReference type="InterPro" id="IPR007214">
    <property type="entry name" value="YbaK/aa-tRNA-synth-assoc-dom"/>
</dbReference>
<organism evidence="2 3">
    <name type="scientific">Siculibacillus lacustris</name>
    <dbReference type="NCBI Taxonomy" id="1549641"/>
    <lineage>
        <taxon>Bacteria</taxon>
        <taxon>Pseudomonadati</taxon>
        <taxon>Pseudomonadota</taxon>
        <taxon>Alphaproteobacteria</taxon>
        <taxon>Hyphomicrobiales</taxon>
        <taxon>Ancalomicrobiaceae</taxon>
        <taxon>Siculibacillus</taxon>
    </lineage>
</organism>
<reference evidence="2 3" key="1">
    <citation type="submission" date="2019-02" db="EMBL/GenBank/DDBJ databases">
        <title>Siculibacillus lacustris gen. nov., sp. nov., a new rosette-forming bacterium isolated from a freshwater crater lake (Lake St. Ana, Romania).</title>
        <authorList>
            <person name="Felfoldi T."/>
            <person name="Marton Z."/>
            <person name="Szabo A."/>
            <person name="Mentes A."/>
            <person name="Boka K."/>
            <person name="Marialigeti K."/>
            <person name="Mathe I."/>
            <person name="Koncz M."/>
            <person name="Schumann P."/>
            <person name="Toth E."/>
        </authorList>
    </citation>
    <scope>NUCLEOTIDE SEQUENCE [LARGE SCALE GENOMIC DNA]</scope>
    <source>
        <strain evidence="2 3">SA-279</strain>
    </source>
</reference>
<gene>
    <name evidence="2" type="ORF">EYW49_11725</name>
</gene>
<dbReference type="AlphaFoldDB" id="A0A4Q9VP08"/>